<evidence type="ECO:0000313" key="2">
    <source>
        <dbReference type="EMBL" id="MCT2587471.1"/>
    </source>
</evidence>
<dbReference type="Pfam" id="PF07978">
    <property type="entry name" value="NIPSNAP"/>
    <property type="match status" value="1"/>
</dbReference>
<dbReference type="RefSeq" id="WP_260195347.1">
    <property type="nucleotide sequence ID" value="NZ_JAFFZE010000025.1"/>
</dbReference>
<organism evidence="2 3">
    <name type="scientific">Actinophytocola gossypii</name>
    <dbReference type="NCBI Taxonomy" id="2812003"/>
    <lineage>
        <taxon>Bacteria</taxon>
        <taxon>Bacillati</taxon>
        <taxon>Actinomycetota</taxon>
        <taxon>Actinomycetes</taxon>
        <taxon>Pseudonocardiales</taxon>
        <taxon>Pseudonocardiaceae</taxon>
    </lineage>
</organism>
<gene>
    <name evidence="2" type="ORF">JT362_30540</name>
</gene>
<dbReference type="InterPro" id="IPR011008">
    <property type="entry name" value="Dimeric_a/b-barrel"/>
</dbReference>
<reference evidence="2 3" key="1">
    <citation type="submission" date="2021-02" db="EMBL/GenBank/DDBJ databases">
        <title>Actinophytocola xerophila sp. nov., isolated from soil of cotton cropping field.</title>
        <authorList>
            <person name="Huang R."/>
            <person name="Chen X."/>
            <person name="Ge X."/>
            <person name="Liu W."/>
        </authorList>
    </citation>
    <scope>NUCLEOTIDE SEQUENCE [LARGE SCALE GENOMIC DNA]</scope>
    <source>
        <strain evidence="2 3">S1-96</strain>
    </source>
</reference>
<sequence>MTEVLELRQYTLHPGRREELIELFDREFVESQEELGISLYGQFRDLDDEERFVWLRGFADLPARAEALAAFYGGPVWAAHRDAANATMADSDDVLLLRPAAPDSGFDLAAGTRPPAGAEPPGSLVTVTLYHLPPGNGSADGFAEFFLDDVRPLLAETGAEPLACLRTEPAENNFPALPVRTGENVFAWVAAFADQDAHLEHVRLLGRSTRWTHDLLPLLTKHLARPPEQLHLNPTGRSLVR</sequence>
<feature type="domain" description="NIPSNAP" evidence="1">
    <location>
        <begin position="6"/>
        <end position="99"/>
    </location>
</feature>
<keyword evidence="3" id="KW-1185">Reference proteome</keyword>
<dbReference type="Gene3D" id="3.30.70.100">
    <property type="match status" value="1"/>
</dbReference>
<dbReference type="SUPFAM" id="SSF54909">
    <property type="entry name" value="Dimeric alpha+beta barrel"/>
    <property type="match status" value="1"/>
</dbReference>
<dbReference type="InterPro" id="IPR012577">
    <property type="entry name" value="NIPSNAP"/>
</dbReference>
<comment type="caution">
    <text evidence="2">The sequence shown here is derived from an EMBL/GenBank/DDBJ whole genome shotgun (WGS) entry which is preliminary data.</text>
</comment>
<dbReference type="EMBL" id="JAFFZE010000025">
    <property type="protein sequence ID" value="MCT2587471.1"/>
    <property type="molecule type" value="Genomic_DNA"/>
</dbReference>
<proteinExistence type="predicted"/>
<evidence type="ECO:0000259" key="1">
    <source>
        <dbReference type="Pfam" id="PF07978"/>
    </source>
</evidence>
<protein>
    <submittedName>
        <fullName evidence="2">NIPSNAP family protein</fullName>
    </submittedName>
</protein>
<accession>A0ABT2JIC4</accession>
<dbReference type="Proteomes" id="UP001156441">
    <property type="component" value="Unassembled WGS sequence"/>
</dbReference>
<name>A0ABT2JIC4_9PSEU</name>
<evidence type="ECO:0000313" key="3">
    <source>
        <dbReference type="Proteomes" id="UP001156441"/>
    </source>
</evidence>